<dbReference type="RefSeq" id="WP_278058400.1">
    <property type="nucleotide sequence ID" value="NZ_CP121247.1"/>
</dbReference>
<comment type="caution">
    <text evidence="2">The sequence shown here is derived from an EMBL/GenBank/DDBJ whole genome shotgun (WGS) entry which is preliminary data.</text>
</comment>
<gene>
    <name evidence="2" type="ORF">J2S49_000952</name>
</gene>
<sequence>MRNKKLWCVVVALCFMLATGCEKGGGTEPKVPDGWVKDQVDNLVEFAYPKDLENTPEVSTWANVHQAPSRLKGSSNYVMVKSDKMMRTLEMAQAQFLTDFSRYGVKDTHFTYPVIDGVKVDLWDIKVSADDVPGRVWFIPVSDKRVITVLAIFEESRKGDLDKVGKSIRILGGK</sequence>
<feature type="signal peptide" evidence="1">
    <location>
        <begin position="1"/>
        <end position="23"/>
    </location>
</feature>
<keyword evidence="1" id="KW-0732">Signal</keyword>
<keyword evidence="3" id="KW-1185">Reference proteome</keyword>
<feature type="chain" id="PRO_5046627907" evidence="1">
    <location>
        <begin position="24"/>
        <end position="174"/>
    </location>
</feature>
<dbReference type="Proteomes" id="UP001235966">
    <property type="component" value="Unassembled WGS sequence"/>
</dbReference>
<accession>A0ABT9NB04</accession>
<name>A0ABT9NB04_9ACTO</name>
<dbReference type="EMBL" id="JAUSQW010000001">
    <property type="protein sequence ID" value="MDP9800876.1"/>
    <property type="molecule type" value="Genomic_DNA"/>
</dbReference>
<reference evidence="2 3" key="1">
    <citation type="submission" date="2023-07" db="EMBL/GenBank/DDBJ databases">
        <title>Sequencing the genomes of 1000 actinobacteria strains.</title>
        <authorList>
            <person name="Klenk H.-P."/>
        </authorList>
    </citation>
    <scope>NUCLEOTIDE SEQUENCE [LARGE SCALE GENOMIC DNA]</scope>
    <source>
        <strain evidence="2 3">DSM 102162</strain>
    </source>
</reference>
<dbReference type="PROSITE" id="PS51257">
    <property type="entry name" value="PROKAR_LIPOPROTEIN"/>
    <property type="match status" value="1"/>
</dbReference>
<evidence type="ECO:0000313" key="2">
    <source>
        <dbReference type="EMBL" id="MDP9800876.1"/>
    </source>
</evidence>
<evidence type="ECO:0000256" key="1">
    <source>
        <dbReference type="SAM" id="SignalP"/>
    </source>
</evidence>
<proteinExistence type="predicted"/>
<organism evidence="2 3">
    <name type="scientific">Arcanobacterium wilhelmae</name>
    <dbReference type="NCBI Taxonomy" id="1803177"/>
    <lineage>
        <taxon>Bacteria</taxon>
        <taxon>Bacillati</taxon>
        <taxon>Actinomycetota</taxon>
        <taxon>Actinomycetes</taxon>
        <taxon>Actinomycetales</taxon>
        <taxon>Actinomycetaceae</taxon>
        <taxon>Arcanobacterium</taxon>
    </lineage>
</organism>
<protein>
    <submittedName>
        <fullName evidence="2">Uncharacterized protein</fullName>
    </submittedName>
</protein>
<evidence type="ECO:0000313" key="3">
    <source>
        <dbReference type="Proteomes" id="UP001235966"/>
    </source>
</evidence>